<feature type="transmembrane region" description="Helical" evidence="6">
    <location>
        <begin position="462"/>
        <end position="482"/>
    </location>
</feature>
<evidence type="ECO:0000256" key="3">
    <source>
        <dbReference type="ARBA" id="ARBA00022692"/>
    </source>
</evidence>
<keyword evidence="8" id="KW-1185">Reference proteome</keyword>
<dbReference type="RefSeq" id="XP_022241072.1">
    <property type="nucleotide sequence ID" value="XM_022385364.1"/>
</dbReference>
<sequence>MASFHGSRQMIPLTVVIFFLFTAIGCLTPFLSIHMRDQGLTLRETAYINMAAAFFSVLGPPLFGTISEKHAKYKTMFVLSLLVSGLAYTALLFVPRIIRTPRQPLMEFDCSTAVNVEKCDNWDSCADAALDTLNLTTFHLSECQYKCPGSYAANVSYPLHVCFHGDETDICIVYEPSEENATISFNSRFISWYHDEYKNVDSSQLLDSNFDSPSFINICSFKPVAPIVVNKKHYTEISCRPLPESCFIKCHLGLQEGDQQLKPAPCVKVIGNPMLTFWAYLGVRAVADLGLISAVCLLDAITISSTNDYDGVYGRTRILGALALAIFPPISGFLIDYYSDISEQPDYSPSVFIFDGLALITCALVVALPLSAGWKGKYTVTPEKLMKRKHGFWSLEMIFLLLLVVVLGIQWGFIETFMHWFYSDLGCTKWQIGLTLTVAFICSLPFLAISKNMVHNIGRANLLVFAFLFYAIRYAGISYISTPWWTIPFESMETFSLSVMWIAAVSYGHSLVPRSSHLIIQYLLNILHFGIGRGLGSILGGFFMELFGTRQAFRGVAVFSVVLGLLYLTIYHSCLKKSRRPKNKPPPKMANGGWYAMNDSIANGETKVHHPILADQDDSDIGGQDEENAK</sequence>
<keyword evidence="3 6" id="KW-0812">Transmembrane</keyword>
<keyword evidence="5 6" id="KW-0472">Membrane</keyword>
<evidence type="ECO:0000256" key="4">
    <source>
        <dbReference type="ARBA" id="ARBA00022989"/>
    </source>
</evidence>
<protein>
    <submittedName>
        <fullName evidence="9">Uncharacterized protein LOC106458991</fullName>
    </submittedName>
</protein>
<dbReference type="PANTHER" id="PTHR16172:SF41">
    <property type="entry name" value="MAJOR FACILITATOR SUPERFAMILY DOMAIN-CONTAINING PROTEIN 6-LIKE"/>
    <property type="match status" value="1"/>
</dbReference>
<feature type="transmembrane region" description="Helical" evidence="6">
    <location>
        <begin position="277"/>
        <end position="298"/>
    </location>
</feature>
<evidence type="ECO:0000256" key="1">
    <source>
        <dbReference type="ARBA" id="ARBA00004141"/>
    </source>
</evidence>
<comment type="similarity">
    <text evidence="2">Belongs to the major facilitator superfamily. MFSD6 family.</text>
</comment>
<feature type="transmembrane region" description="Helical" evidence="6">
    <location>
        <begin position="432"/>
        <end position="450"/>
    </location>
</feature>
<feature type="transmembrane region" description="Helical" evidence="6">
    <location>
        <begin position="494"/>
        <end position="512"/>
    </location>
</feature>
<evidence type="ECO:0000259" key="7">
    <source>
        <dbReference type="Pfam" id="PF12832"/>
    </source>
</evidence>
<accession>A0ABM1SBR7</accession>
<name>A0ABM1SBR7_LIMPO</name>
<feature type="transmembrane region" description="Helical" evidence="6">
    <location>
        <begin position="556"/>
        <end position="575"/>
    </location>
</feature>
<dbReference type="Proteomes" id="UP000694941">
    <property type="component" value="Unplaced"/>
</dbReference>
<dbReference type="SUPFAM" id="SSF103473">
    <property type="entry name" value="MFS general substrate transporter"/>
    <property type="match status" value="1"/>
</dbReference>
<gene>
    <name evidence="9" type="primary">LOC106458991</name>
</gene>
<keyword evidence="4 6" id="KW-1133">Transmembrane helix</keyword>
<feature type="transmembrane region" description="Helical" evidence="6">
    <location>
        <begin position="318"/>
        <end position="339"/>
    </location>
</feature>
<feature type="transmembrane region" description="Helical" evidence="6">
    <location>
        <begin position="12"/>
        <end position="34"/>
    </location>
</feature>
<evidence type="ECO:0000313" key="9">
    <source>
        <dbReference type="RefSeq" id="XP_022241072.1"/>
    </source>
</evidence>
<reference evidence="9" key="1">
    <citation type="submission" date="2025-08" db="UniProtKB">
        <authorList>
            <consortium name="RefSeq"/>
        </authorList>
    </citation>
    <scope>IDENTIFICATION</scope>
    <source>
        <tissue evidence="9">Muscle</tissue>
    </source>
</reference>
<evidence type="ECO:0000313" key="8">
    <source>
        <dbReference type="Proteomes" id="UP000694941"/>
    </source>
</evidence>
<feature type="transmembrane region" description="Helical" evidence="6">
    <location>
        <begin position="391"/>
        <end position="412"/>
    </location>
</feature>
<dbReference type="InterPro" id="IPR036259">
    <property type="entry name" value="MFS_trans_sf"/>
</dbReference>
<dbReference type="Gene3D" id="1.20.1250.20">
    <property type="entry name" value="MFS general substrate transporter like domains"/>
    <property type="match status" value="2"/>
</dbReference>
<feature type="transmembrane region" description="Helical" evidence="6">
    <location>
        <begin position="524"/>
        <end position="544"/>
    </location>
</feature>
<feature type="domain" description="Major facilitator superfamily associated" evidence="7">
    <location>
        <begin position="12"/>
        <end position="554"/>
    </location>
</feature>
<dbReference type="InterPro" id="IPR051717">
    <property type="entry name" value="MFS_MFSD6"/>
</dbReference>
<dbReference type="Pfam" id="PF12832">
    <property type="entry name" value="MFS_1_like"/>
    <property type="match status" value="1"/>
</dbReference>
<organism evidence="8 9">
    <name type="scientific">Limulus polyphemus</name>
    <name type="common">Atlantic horseshoe crab</name>
    <dbReference type="NCBI Taxonomy" id="6850"/>
    <lineage>
        <taxon>Eukaryota</taxon>
        <taxon>Metazoa</taxon>
        <taxon>Ecdysozoa</taxon>
        <taxon>Arthropoda</taxon>
        <taxon>Chelicerata</taxon>
        <taxon>Merostomata</taxon>
        <taxon>Xiphosura</taxon>
        <taxon>Limulidae</taxon>
        <taxon>Limulus</taxon>
    </lineage>
</organism>
<evidence type="ECO:0000256" key="2">
    <source>
        <dbReference type="ARBA" id="ARBA00005241"/>
    </source>
</evidence>
<comment type="subcellular location">
    <subcellularLocation>
        <location evidence="1">Membrane</location>
        <topology evidence="1">Multi-pass membrane protein</topology>
    </subcellularLocation>
</comment>
<feature type="transmembrane region" description="Helical" evidence="6">
    <location>
        <begin position="46"/>
        <end position="64"/>
    </location>
</feature>
<feature type="transmembrane region" description="Helical" evidence="6">
    <location>
        <begin position="76"/>
        <end position="98"/>
    </location>
</feature>
<dbReference type="PANTHER" id="PTHR16172">
    <property type="entry name" value="MAJOR FACILITATOR SUPERFAMILY DOMAIN-CONTAINING PROTEIN 6-LIKE"/>
    <property type="match status" value="1"/>
</dbReference>
<evidence type="ECO:0000256" key="5">
    <source>
        <dbReference type="ARBA" id="ARBA00023136"/>
    </source>
</evidence>
<dbReference type="InterPro" id="IPR024989">
    <property type="entry name" value="MFS_assoc_dom"/>
</dbReference>
<proteinExistence type="inferred from homology"/>
<feature type="transmembrane region" description="Helical" evidence="6">
    <location>
        <begin position="351"/>
        <end position="370"/>
    </location>
</feature>
<evidence type="ECO:0000256" key="6">
    <source>
        <dbReference type="SAM" id="Phobius"/>
    </source>
</evidence>
<dbReference type="GeneID" id="106458991"/>